<dbReference type="Proteomes" id="UP000274504">
    <property type="component" value="Unassembled WGS sequence"/>
</dbReference>
<dbReference type="Pfam" id="PF02174">
    <property type="entry name" value="IRS"/>
    <property type="match status" value="1"/>
</dbReference>
<feature type="compositionally biased region" description="Polar residues" evidence="1">
    <location>
        <begin position="742"/>
        <end position="755"/>
    </location>
</feature>
<feature type="compositionally biased region" description="Polar residues" evidence="1">
    <location>
        <begin position="449"/>
        <end position="473"/>
    </location>
</feature>
<dbReference type="SMART" id="SM01244">
    <property type="entry name" value="IRS"/>
    <property type="match status" value="1"/>
</dbReference>
<gene>
    <name evidence="3" type="ORF">HDID_LOCUS384</name>
</gene>
<evidence type="ECO:0000313" key="4">
    <source>
        <dbReference type="Proteomes" id="UP000274504"/>
    </source>
</evidence>
<organism evidence="5">
    <name type="scientific">Hymenolepis diminuta</name>
    <name type="common">Rat tapeworm</name>
    <dbReference type="NCBI Taxonomy" id="6216"/>
    <lineage>
        <taxon>Eukaryota</taxon>
        <taxon>Metazoa</taxon>
        <taxon>Spiralia</taxon>
        <taxon>Lophotrochozoa</taxon>
        <taxon>Platyhelminthes</taxon>
        <taxon>Cestoda</taxon>
        <taxon>Eucestoda</taxon>
        <taxon>Cyclophyllidea</taxon>
        <taxon>Hymenolepididae</taxon>
        <taxon>Hymenolepis</taxon>
    </lineage>
</organism>
<reference evidence="3 4" key="2">
    <citation type="submission" date="2018-11" db="EMBL/GenBank/DDBJ databases">
        <authorList>
            <consortium name="Pathogen Informatics"/>
        </authorList>
    </citation>
    <scope>NUCLEOTIDE SEQUENCE [LARGE SCALE GENOMIC DNA]</scope>
</reference>
<evidence type="ECO:0000313" key="3">
    <source>
        <dbReference type="EMBL" id="VDL15855.1"/>
    </source>
</evidence>
<feature type="compositionally biased region" description="Basic and acidic residues" evidence="1">
    <location>
        <begin position="537"/>
        <end position="546"/>
    </location>
</feature>
<feature type="compositionally biased region" description="Low complexity" evidence="1">
    <location>
        <begin position="376"/>
        <end position="389"/>
    </location>
</feature>
<sequence length="761" mass="83414">MTNAISHCCVKANFIKAAKDNWVPCEVRLLTDDIDTFLCIKSRPLGFGQTEEDLKSIFSGVSITGTISSTTNPAHLPSVAPVARAFTALCNLSEYKLCTVVTVEVNELGYFALKLVPAGIFGNKRLYLAMSSETEATTWMSMIKANLGKRKKANRNSLTQSRDSLVGTLRPSDSHDTLRGDSNLNPSNRYDLEIDTIDNEVYEPCSAQDLIPAVIQQRGDWDKLRLSKMDCFLRLTDDRLELLDHNGERVLHWFPYLLIRRFGAVGGVLRVDAGRRCSTGDGHFFFTCSPSNGQPVDAIVSQIRQLALEAKQRLRQEQASRQQMLQKHSFSSESGPSSLLPPPVPSKNSSFDGGTAKAFAKMGNRTPSPKGVSRGTSNTSGSGNSSWWSMGNFKRASSQPARRQVEEALDKISPQTEEVQEMDSAISSQKTTDKSLEESNGVFMASPGKATTQEAITNGGSFKSIDSPSSTPTGELKDAEVNGDSHQPRLYDNVPTTSSETVATEKTSDTTATQSNSTTTTANSTDGWQLGSSLRPPRLDGKRIDDTNLPPAPPPPSSTLLIARNHQNNGVSPTNGFVGVGGEDKKIENQNRFNGTTPPSIAPKPVVNYSPKNIDFASYRHPASDSSRFSWLTSVSSLRSYRPYREESSLNSTDKNFTSSLSKSPHKSPPTKSLSFGSGVYETEEQSANDRNSINMRGLDEVLQELRDANQNVTSAVQAAERQRRAYGFTTPYHLQQQQQQTNGLRRSTSPTTGWTYKRDN</sequence>
<dbReference type="InterPro" id="IPR011993">
    <property type="entry name" value="PH-like_dom_sf"/>
</dbReference>
<dbReference type="PROSITE" id="PS51064">
    <property type="entry name" value="IRS_PTB"/>
    <property type="match status" value="1"/>
</dbReference>
<accession>A0A158QBS0</accession>
<feature type="region of interest" description="Disordered" evidence="1">
    <location>
        <begin position="733"/>
        <end position="761"/>
    </location>
</feature>
<dbReference type="PANTHER" id="PTHR21258">
    <property type="entry name" value="DOCKING PROTEIN RELATED"/>
    <property type="match status" value="1"/>
</dbReference>
<feature type="region of interest" description="Disordered" evidence="1">
    <location>
        <begin position="153"/>
        <end position="184"/>
    </location>
</feature>
<dbReference type="InterPro" id="IPR050996">
    <property type="entry name" value="Docking_Protein_DOK"/>
</dbReference>
<feature type="region of interest" description="Disordered" evidence="1">
    <location>
        <begin position="644"/>
        <end position="695"/>
    </location>
</feature>
<dbReference type="SMART" id="SM00310">
    <property type="entry name" value="PTBI"/>
    <property type="match status" value="1"/>
</dbReference>
<dbReference type="PANTHER" id="PTHR21258:SF62">
    <property type="entry name" value="INSULIN RECEPTOR SUBSTRATE 1"/>
    <property type="match status" value="1"/>
</dbReference>
<feature type="region of interest" description="Disordered" evidence="1">
    <location>
        <begin position="314"/>
        <end position="556"/>
    </location>
</feature>
<evidence type="ECO:0000256" key="1">
    <source>
        <dbReference type="SAM" id="MobiDB-lite"/>
    </source>
</evidence>
<evidence type="ECO:0000259" key="2">
    <source>
        <dbReference type="PROSITE" id="PS51064"/>
    </source>
</evidence>
<dbReference type="SUPFAM" id="SSF50729">
    <property type="entry name" value="PH domain-like"/>
    <property type="match status" value="1"/>
</dbReference>
<evidence type="ECO:0000313" key="5">
    <source>
        <dbReference type="WBParaSite" id="HDID_0000038301-mRNA-1"/>
    </source>
</evidence>
<reference evidence="5" key="1">
    <citation type="submission" date="2016-04" db="UniProtKB">
        <authorList>
            <consortium name="WormBaseParasite"/>
        </authorList>
    </citation>
    <scope>IDENTIFICATION</scope>
</reference>
<dbReference type="EMBL" id="UYSG01000050">
    <property type="protein sequence ID" value="VDL15855.1"/>
    <property type="molecule type" value="Genomic_DNA"/>
</dbReference>
<dbReference type="STRING" id="6216.A0A158QBS0"/>
<feature type="compositionally biased region" description="Polar residues" evidence="1">
    <location>
        <begin position="319"/>
        <end position="328"/>
    </location>
</feature>
<dbReference type="OrthoDB" id="6243387at2759"/>
<dbReference type="GO" id="GO:0005737">
    <property type="term" value="C:cytoplasm"/>
    <property type="evidence" value="ECO:0007669"/>
    <property type="project" value="TreeGrafter"/>
</dbReference>
<dbReference type="InterPro" id="IPR002404">
    <property type="entry name" value="IRS_PTB"/>
</dbReference>
<feature type="compositionally biased region" description="Polar residues" evidence="1">
    <location>
        <begin position="494"/>
        <end position="505"/>
    </location>
</feature>
<protein>
    <submittedName>
        <fullName evidence="5">IRS-type PTB domain-containing protein</fullName>
    </submittedName>
</protein>
<proteinExistence type="predicted"/>
<dbReference type="Gene3D" id="2.30.29.30">
    <property type="entry name" value="Pleckstrin-homology domain (PH domain)/Phosphotyrosine-binding domain (PTB)"/>
    <property type="match status" value="1"/>
</dbReference>
<feature type="domain" description="IRS-type PTB" evidence="2">
    <location>
        <begin position="207"/>
        <end position="312"/>
    </location>
</feature>
<feature type="compositionally biased region" description="Low complexity" evidence="1">
    <location>
        <begin position="509"/>
        <end position="526"/>
    </location>
</feature>
<name>A0A158QBS0_HYMDI</name>
<dbReference type="AlphaFoldDB" id="A0A158QBS0"/>
<feature type="compositionally biased region" description="Low complexity" evidence="1">
    <location>
        <begin position="329"/>
        <end position="338"/>
    </location>
</feature>
<dbReference type="GO" id="GO:0007169">
    <property type="term" value="P:cell surface receptor protein tyrosine kinase signaling pathway"/>
    <property type="evidence" value="ECO:0007669"/>
    <property type="project" value="TreeGrafter"/>
</dbReference>
<dbReference type="WBParaSite" id="HDID_0000038301-mRNA-1">
    <property type="protein sequence ID" value="HDID_0000038301-mRNA-1"/>
    <property type="gene ID" value="HDID_0000038301"/>
</dbReference>